<name>S3DD28_GLAL2</name>
<feature type="transmembrane region" description="Helical" evidence="2">
    <location>
        <begin position="444"/>
        <end position="463"/>
    </location>
</feature>
<sequence>MAHYGASIATQSAEEPHFDDSKDPARLAYRALINNTRTLEFTSFASNQRQQEGAFPEKGRAAALHFLNDGNVCITPFCSSSALQQYLDAEPNNSLPQGTISSGVYQPLRRMIILEDLPRNYVEILGSRLKIHPRFFAAHYSCPIKTGSAGKGLILGQPSRGYFVLQSPQMHYMTVKDQKLDGGGLLYRANSHVRRYILKGVKDNDTDLSGCFGEMWNVISFWSKEYRNGDWTAVVIVDPPLGDEIRHGDKREQRQINIAEGDPATGFGMQYPSLTANKDLSEDIDTWHIPKRSPSMRSIYEETLYAYSKGHHPVTDDPTSCTSIIRRLTLSFWIGYVDRMRYILNNHHKQVNGDEGSVLWQTWLFQDLVQLKADLEYVLIFLLRNLKVLEVRPGGGGRSSIVDDWETDEWNLVEARFTTVFLRLGFIASVFSIGGDYAVGEPKFWLFFAITTPIGILITFLLFTNIGPETKSKIGPKVKSLQETLRIRRSPAEGI</sequence>
<feature type="transmembrane region" description="Helical" evidence="2">
    <location>
        <begin position="420"/>
        <end position="438"/>
    </location>
</feature>
<dbReference type="OrthoDB" id="5428055at2759"/>
<dbReference type="RefSeq" id="XP_008077095.1">
    <property type="nucleotide sequence ID" value="XM_008078904.1"/>
</dbReference>
<feature type="region of interest" description="Disordered" evidence="1">
    <location>
        <begin position="1"/>
        <end position="21"/>
    </location>
</feature>
<dbReference type="HOGENOM" id="CLU_491890_0_0_1"/>
<keyword evidence="4" id="KW-1185">Reference proteome</keyword>
<gene>
    <name evidence="3" type="ORF">GLAREA_05615</name>
</gene>
<evidence type="ECO:0000256" key="1">
    <source>
        <dbReference type="SAM" id="MobiDB-lite"/>
    </source>
</evidence>
<keyword evidence="2" id="KW-0472">Membrane</keyword>
<protein>
    <submittedName>
        <fullName evidence="3">Uncharacterized protein</fullName>
    </submittedName>
</protein>
<dbReference type="eggNOG" id="ENOG502SJAE">
    <property type="taxonomic scope" value="Eukaryota"/>
</dbReference>
<keyword evidence="2" id="KW-1133">Transmembrane helix</keyword>
<dbReference type="Proteomes" id="UP000016922">
    <property type="component" value="Unassembled WGS sequence"/>
</dbReference>
<evidence type="ECO:0000313" key="4">
    <source>
        <dbReference type="Proteomes" id="UP000016922"/>
    </source>
</evidence>
<evidence type="ECO:0000313" key="3">
    <source>
        <dbReference type="EMBL" id="EPE36277.1"/>
    </source>
</evidence>
<dbReference type="EMBL" id="KE145353">
    <property type="protein sequence ID" value="EPE36277.1"/>
    <property type="molecule type" value="Genomic_DNA"/>
</dbReference>
<dbReference type="AlphaFoldDB" id="S3DD28"/>
<accession>S3DD28</accession>
<dbReference type="GeneID" id="19464669"/>
<dbReference type="KEGG" id="glz:GLAREA_05615"/>
<proteinExistence type="predicted"/>
<organism evidence="3 4">
    <name type="scientific">Glarea lozoyensis (strain ATCC 20868 / MF5171)</name>
    <dbReference type="NCBI Taxonomy" id="1116229"/>
    <lineage>
        <taxon>Eukaryota</taxon>
        <taxon>Fungi</taxon>
        <taxon>Dikarya</taxon>
        <taxon>Ascomycota</taxon>
        <taxon>Pezizomycotina</taxon>
        <taxon>Leotiomycetes</taxon>
        <taxon>Helotiales</taxon>
        <taxon>Helotiaceae</taxon>
        <taxon>Glarea</taxon>
    </lineage>
</organism>
<keyword evidence="2" id="KW-0812">Transmembrane</keyword>
<evidence type="ECO:0000256" key="2">
    <source>
        <dbReference type="SAM" id="Phobius"/>
    </source>
</evidence>
<reference evidence="3 4" key="1">
    <citation type="journal article" date="2013" name="BMC Genomics">
        <title>Genomics-driven discovery of the pneumocandin biosynthetic gene cluster in the fungus Glarea lozoyensis.</title>
        <authorList>
            <person name="Chen L."/>
            <person name="Yue Q."/>
            <person name="Zhang X."/>
            <person name="Xiang M."/>
            <person name="Wang C."/>
            <person name="Li S."/>
            <person name="Che Y."/>
            <person name="Ortiz-Lopez F.J."/>
            <person name="Bills G.F."/>
            <person name="Liu X."/>
            <person name="An Z."/>
        </authorList>
    </citation>
    <scope>NUCLEOTIDE SEQUENCE [LARGE SCALE GENOMIC DNA]</scope>
    <source>
        <strain evidence="4">ATCC 20868 / MF5171</strain>
    </source>
</reference>